<feature type="domain" description="DUF5648" evidence="2">
    <location>
        <begin position="144"/>
        <end position="295"/>
    </location>
</feature>
<feature type="signal peptide" evidence="1">
    <location>
        <begin position="1"/>
        <end position="22"/>
    </location>
</feature>
<evidence type="ECO:0000313" key="3">
    <source>
        <dbReference type="EMBL" id="QJR15935.1"/>
    </source>
</evidence>
<dbReference type="InterPro" id="IPR043708">
    <property type="entry name" value="DUF5648"/>
</dbReference>
<reference evidence="3 4" key="1">
    <citation type="submission" date="2020-04" db="EMBL/GenBank/DDBJ databases">
        <title>Usitatibacter rugosus gen. nov., sp. nov. and Usitatibacter palustris sp. nov., novel members of Usitatibacteraceae fam. nov. within the order Nitrosomonadales isolated from soil.</title>
        <authorList>
            <person name="Huber K.J."/>
            <person name="Neumann-Schaal M."/>
            <person name="Geppert A."/>
            <person name="Luckner M."/>
            <person name="Wanner G."/>
            <person name="Overmann J."/>
        </authorList>
    </citation>
    <scope>NUCLEOTIDE SEQUENCE [LARGE SCALE GENOMIC DNA]</scope>
    <source>
        <strain evidence="3 4">Swamp67</strain>
    </source>
</reference>
<dbReference type="KEGG" id="upl:DSM104440_02762"/>
<dbReference type="RefSeq" id="WP_212758080.1">
    <property type="nucleotide sequence ID" value="NZ_CP053073.1"/>
</dbReference>
<proteinExistence type="predicted"/>
<evidence type="ECO:0000313" key="4">
    <source>
        <dbReference type="Proteomes" id="UP000503096"/>
    </source>
</evidence>
<evidence type="ECO:0000256" key="1">
    <source>
        <dbReference type="SAM" id="SignalP"/>
    </source>
</evidence>
<dbReference type="Pfam" id="PF18885">
    <property type="entry name" value="DUF5648"/>
    <property type="match status" value="1"/>
</dbReference>
<dbReference type="Proteomes" id="UP000503096">
    <property type="component" value="Chromosome"/>
</dbReference>
<accession>A0A6M4H9S5</accession>
<dbReference type="AlphaFoldDB" id="A0A6M4H9S5"/>
<dbReference type="EMBL" id="CP053073">
    <property type="protein sequence ID" value="QJR15935.1"/>
    <property type="molecule type" value="Genomic_DNA"/>
</dbReference>
<name>A0A6M4H9S5_9PROT</name>
<protein>
    <recommendedName>
        <fullName evidence="2">DUF5648 domain-containing protein</fullName>
    </recommendedName>
</protein>
<keyword evidence="1" id="KW-0732">Signal</keyword>
<dbReference type="InParanoid" id="A0A6M4H9S5"/>
<evidence type="ECO:0000259" key="2">
    <source>
        <dbReference type="Pfam" id="PF18885"/>
    </source>
</evidence>
<organism evidence="3 4">
    <name type="scientific">Usitatibacter palustris</name>
    <dbReference type="NCBI Taxonomy" id="2732487"/>
    <lineage>
        <taxon>Bacteria</taxon>
        <taxon>Pseudomonadati</taxon>
        <taxon>Pseudomonadota</taxon>
        <taxon>Betaproteobacteria</taxon>
        <taxon>Nitrosomonadales</taxon>
        <taxon>Usitatibacteraceae</taxon>
        <taxon>Usitatibacter</taxon>
    </lineage>
</organism>
<sequence length="304" mass="32599">MNSNKLLAVALASLGATLVPVATVTAGSGPTEICNANPSFSSSITLRYNVPANDPRIERMVAAGRDPKFDPALYERMGAPKQVLVLQINGTNVMILDYALIQDPEEMAARIRADAELAAPFNLVGANGTFCDGVPAAAPTVGVREYYNSKINHFYMSSNPDEMAWLDAGGGGGGWVHTGEAWTTHMDSAPNCYTPNYSPVYLFYGTPGIGPNSHYYTTNPAECGYLRNTTGWTYLTTPFGAQRTNNGACTLEAPVGLMLLYNNRAAQNDSNHRYTSSQAIYQSMLAQGWIGYGVQLCVKANGAP</sequence>
<keyword evidence="4" id="KW-1185">Reference proteome</keyword>
<feature type="chain" id="PRO_5026993670" description="DUF5648 domain-containing protein" evidence="1">
    <location>
        <begin position="23"/>
        <end position="304"/>
    </location>
</feature>
<gene>
    <name evidence="3" type="ORF">DSM104440_02762</name>
</gene>